<dbReference type="InterPro" id="IPR005846">
    <property type="entry name" value="A-D-PHexomutase_a/b/a-III"/>
</dbReference>
<dbReference type="RefSeq" id="WP_279242464.1">
    <property type="nucleotide sequence ID" value="NZ_CP036501.1"/>
</dbReference>
<dbReference type="Pfam" id="PF02880">
    <property type="entry name" value="PGM_PMM_III"/>
    <property type="match status" value="1"/>
</dbReference>
<feature type="transmembrane region" description="Helical" evidence="6">
    <location>
        <begin position="249"/>
        <end position="268"/>
    </location>
</feature>
<keyword evidence="2" id="KW-0597">Phosphoprotein</keyword>
<evidence type="ECO:0000313" key="8">
    <source>
        <dbReference type="EMBL" id="UZP73669.1"/>
    </source>
</evidence>
<keyword evidence="6" id="KW-0472">Membrane</keyword>
<dbReference type="EMBL" id="CP036501">
    <property type="protein sequence ID" value="UZP73669.1"/>
    <property type="molecule type" value="Genomic_DNA"/>
</dbReference>
<dbReference type="Gene3D" id="3.40.120.10">
    <property type="entry name" value="Alpha-D-Glucose-1,6-Bisphosphate, subunit A, domain 3"/>
    <property type="match status" value="1"/>
</dbReference>
<name>A0ABY6Q364_9GAMM</name>
<keyword evidence="9" id="KW-1185">Reference proteome</keyword>
<dbReference type="Proteomes" id="UP001317963">
    <property type="component" value="Chromosome"/>
</dbReference>
<evidence type="ECO:0000256" key="3">
    <source>
        <dbReference type="ARBA" id="ARBA00022723"/>
    </source>
</evidence>
<keyword evidence="4" id="KW-0460">Magnesium</keyword>
<accession>A0ABY6Q364</accession>
<evidence type="ECO:0000256" key="4">
    <source>
        <dbReference type="ARBA" id="ARBA00022842"/>
    </source>
</evidence>
<evidence type="ECO:0000256" key="2">
    <source>
        <dbReference type="ARBA" id="ARBA00022553"/>
    </source>
</evidence>
<feature type="domain" description="Alpha-D-phosphohexomutase alpha/beta/alpha" evidence="7">
    <location>
        <begin position="585"/>
        <end position="692"/>
    </location>
</feature>
<keyword evidence="6" id="KW-1133">Transmembrane helix</keyword>
<keyword evidence="3" id="KW-0479">Metal-binding</keyword>
<sequence>MSASRPPEGHISAEERRKLLIAIGGIALAVVPTLAAALYLVVGLSFSEQSALYKAQVDNALYQRADLIKSDIAAIKDGLQQSLSDRSFEQNPTSALQLIPGGRQFRIIPLSDMGVASLDPEDYGLSSLVLLDRVRKTFETGAIGFEIIKREETSQLVAVGRFETPTQRGVAIATLHSHILARWMSEAPIGQFNLWQTFDDAPSIQISESAEFLPTGSGGPIKRTIEGTPYILGLDVDPSMMPSTPALPFLFWPLILIGLLASYWVLILKRRADLEGDVKLILDTADSRDPIRLQHSELSPLALTVRQLASNNRSRMRRSGAAAIQPEQGQDIAAREPQTPQLIASEWTTGIGAWVRLAESETEAVEQNALKKLAVGVAGLAVRSSAQSFVVSCLGGDREIRAKTCFIKALLSEGVDVIDVGHVPTPIAHMATHNGTSSGAALVLQRDTKDRLTLGALYNRQWVEEGFWQKITALSYEHVATSSNGRSIKLKLDDDYCDRLSADMAMAENLRITVVCDSPITLSIAEQSLQKASCDVRSVCLERGFSESEAQAHFSGHEADLHFVLNSCASRLTVFDAHGNRVRDDHIFMLISRDALARHPGSDVIIGYKGSRILSSFVTSCGGASKMVDSAPHVLQREMAESGAIIGGDCDGALYLRDRWFGSDDAIYGGARLAEIVSNEGPLTDLIAALPETSLSVLPLGDKTPLHDALLALLSDETSFAGARISQANGIRVDFADSWAHIDDALANDPTLRFEGDDDSCRGRLEELVADLLSQKYPELALPTPLPTMSTSRSP</sequence>
<protein>
    <recommendedName>
        <fullName evidence="7">Alpha-D-phosphohexomutase alpha/beta/alpha domain-containing protein</fullName>
    </recommendedName>
</protein>
<dbReference type="InterPro" id="IPR016055">
    <property type="entry name" value="A-D-PHexomutase_a/b/a-I/II/III"/>
</dbReference>
<dbReference type="SUPFAM" id="SSF53738">
    <property type="entry name" value="Phosphoglucomutase, first 3 domains"/>
    <property type="match status" value="1"/>
</dbReference>
<evidence type="ECO:0000259" key="7">
    <source>
        <dbReference type="Pfam" id="PF02880"/>
    </source>
</evidence>
<proteinExistence type="predicted"/>
<evidence type="ECO:0000256" key="1">
    <source>
        <dbReference type="ARBA" id="ARBA00001946"/>
    </source>
</evidence>
<gene>
    <name evidence="8" type="ORF">E0F26_02480</name>
</gene>
<dbReference type="PANTHER" id="PTHR43771">
    <property type="entry name" value="PHOSPHOMANNOMUTASE"/>
    <property type="match status" value="1"/>
</dbReference>
<keyword evidence="5" id="KW-0413">Isomerase</keyword>
<keyword evidence="6" id="KW-0812">Transmembrane</keyword>
<evidence type="ECO:0000313" key="9">
    <source>
        <dbReference type="Proteomes" id="UP001317963"/>
    </source>
</evidence>
<reference evidence="8 9" key="1">
    <citation type="submission" date="2019-02" db="EMBL/GenBank/DDBJ databases">
        <title>Halieaceae_genomes.</title>
        <authorList>
            <person name="Li S.-H."/>
        </authorList>
    </citation>
    <scope>NUCLEOTIDE SEQUENCE [LARGE SCALE GENOMIC DNA]</scope>
    <source>
        <strain evidence="8 9">JH123</strain>
    </source>
</reference>
<evidence type="ECO:0000256" key="6">
    <source>
        <dbReference type="SAM" id="Phobius"/>
    </source>
</evidence>
<comment type="cofactor">
    <cofactor evidence="1">
        <name>Mg(2+)</name>
        <dbReference type="ChEBI" id="CHEBI:18420"/>
    </cofactor>
</comment>
<evidence type="ECO:0000256" key="5">
    <source>
        <dbReference type="ARBA" id="ARBA00023235"/>
    </source>
</evidence>
<organism evidence="8 9">
    <name type="scientific">Candidatus Paraluminiphilus aquimaris</name>
    <dbReference type="NCBI Taxonomy" id="2518994"/>
    <lineage>
        <taxon>Bacteria</taxon>
        <taxon>Pseudomonadati</taxon>
        <taxon>Pseudomonadota</taxon>
        <taxon>Gammaproteobacteria</taxon>
        <taxon>Cellvibrionales</taxon>
        <taxon>Halieaceae</taxon>
        <taxon>Candidatus Paraluminiphilus</taxon>
    </lineage>
</organism>
<feature type="transmembrane region" description="Helical" evidence="6">
    <location>
        <begin position="20"/>
        <end position="42"/>
    </location>
</feature>
<dbReference type="PANTHER" id="PTHR43771:SF2">
    <property type="entry name" value="PHOSPHOMANNOMUTASE_PHOSPHOGLUCOMUTASE"/>
    <property type="match status" value="1"/>
</dbReference>